<dbReference type="InterPro" id="IPR007139">
    <property type="entry name" value="DUF349"/>
</dbReference>
<accession>A0A7C9FQ71</accession>
<reference evidence="3 4" key="1">
    <citation type="submission" date="2019-10" db="EMBL/GenBank/DDBJ databases">
        <title>Draft Genome Sequence of Cytophagaceae sp. SJW1-29.</title>
        <authorList>
            <person name="Choi A."/>
        </authorList>
    </citation>
    <scope>NUCLEOTIDE SEQUENCE [LARGE SCALE GENOMIC DNA]</scope>
    <source>
        <strain evidence="3 4">SJW1-29</strain>
    </source>
</reference>
<dbReference type="AlphaFoldDB" id="A0A7C9FQ71"/>
<dbReference type="EMBL" id="WHLY01000002">
    <property type="protein sequence ID" value="MPR36371.1"/>
    <property type="molecule type" value="Genomic_DNA"/>
</dbReference>
<comment type="caution">
    <text evidence="3">The sequence shown here is derived from an EMBL/GenBank/DDBJ whole genome shotgun (WGS) entry which is preliminary data.</text>
</comment>
<sequence>MLEFTSEAESTDETSESEEDTIEASGDEDEDAEEADDIDYSQLSKSELVTALEKEIEDLSVPSVGTARFRKADAVVKEIRPVLDQLKRTEWNSAKEKYVTDTGSEDGFEYKHDETTRRIEELTKEIRSKRKDFFQKLEKNKDQNFNQKTELLQRLRELVDTDESHETGAADIKSSWEEFKKIQEEWKQAGNVSSPHNGTLWATYNALIDRYFSNRNIYFELKELDRKRNSELKIELCEKIENLVKTLENRPMSREVLNEGNQIFEEYKHVGPAPRDEQEVLWQRFKKSLDALYDARRAQYDDQKKTMVEVYEQKSKIYEAIVPYTTFSSGSINEWNTKSKEIIAYQEAWVATKGPMPRDEGKQLSKKFWAALKTFFSNKGEFFKQLEAKREHNLKAKTALCEEVERIVESGEDTPANTQRVIELQKQWKGIGQVPEKFKNSIYTRFKQSCDAYFDQKRSKNKEQDKDFDDNLAQKKKLCERIEKAAADPKDSTLSHLNDFKEEWAKIGFVPRKDMQSIQKRYIAAINDYVGAIGKLSSKEKEQVVLESEVEMVKEGDSSRNLYRKESDIRRKVTQLENDIALWQNNIEFFAKSKSADKVKAQFEEKIRKASEQLEDLKHQLTIIQEAI</sequence>
<evidence type="ECO:0000313" key="4">
    <source>
        <dbReference type="Proteomes" id="UP000479293"/>
    </source>
</evidence>
<protein>
    <submittedName>
        <fullName evidence="3">DUF349 domain-containing protein</fullName>
    </submittedName>
</protein>
<dbReference type="Proteomes" id="UP000479293">
    <property type="component" value="Unassembled WGS sequence"/>
</dbReference>
<evidence type="ECO:0000256" key="1">
    <source>
        <dbReference type="SAM" id="Coils"/>
    </source>
</evidence>
<gene>
    <name evidence="3" type="ORF">GBK04_24265</name>
</gene>
<feature type="compositionally biased region" description="Acidic residues" evidence="2">
    <location>
        <begin position="9"/>
        <end position="39"/>
    </location>
</feature>
<keyword evidence="1" id="KW-0175">Coiled coil</keyword>
<organism evidence="3 4">
    <name type="scientific">Salmonirosea aquatica</name>
    <dbReference type="NCBI Taxonomy" id="2654236"/>
    <lineage>
        <taxon>Bacteria</taxon>
        <taxon>Pseudomonadati</taxon>
        <taxon>Bacteroidota</taxon>
        <taxon>Cytophagia</taxon>
        <taxon>Cytophagales</taxon>
        <taxon>Spirosomataceae</taxon>
        <taxon>Salmonirosea</taxon>
    </lineage>
</organism>
<feature type="coiled-coil region" evidence="1">
    <location>
        <begin position="566"/>
        <end position="627"/>
    </location>
</feature>
<keyword evidence="4" id="KW-1185">Reference proteome</keyword>
<evidence type="ECO:0000256" key="2">
    <source>
        <dbReference type="SAM" id="MobiDB-lite"/>
    </source>
</evidence>
<proteinExistence type="predicted"/>
<evidence type="ECO:0000313" key="3">
    <source>
        <dbReference type="EMBL" id="MPR36371.1"/>
    </source>
</evidence>
<name>A0A7C9FQ71_9BACT</name>
<feature type="region of interest" description="Disordered" evidence="2">
    <location>
        <begin position="1"/>
        <end position="42"/>
    </location>
</feature>
<dbReference type="Pfam" id="PF03993">
    <property type="entry name" value="DUF349"/>
    <property type="match status" value="5"/>
</dbReference>